<comment type="caution">
    <text evidence="2">The sequence shown here is derived from an EMBL/GenBank/DDBJ whole genome shotgun (WGS) entry which is preliminary data.</text>
</comment>
<reference evidence="2" key="1">
    <citation type="submission" date="2023-07" db="EMBL/GenBank/DDBJ databases">
        <title>The genome sequence of Rhodocytophaga aerolata KACC 12507.</title>
        <authorList>
            <person name="Zhang X."/>
        </authorList>
    </citation>
    <scope>NUCLEOTIDE SEQUENCE</scope>
    <source>
        <strain evidence="2">KACC 12507</strain>
    </source>
</reference>
<dbReference type="EMBL" id="JAUKPO010000020">
    <property type="protein sequence ID" value="MDO1449589.1"/>
    <property type="molecule type" value="Genomic_DNA"/>
</dbReference>
<keyword evidence="1" id="KW-1133">Transmembrane helix</keyword>
<name>A0ABT8RE19_9BACT</name>
<dbReference type="Proteomes" id="UP001168528">
    <property type="component" value="Unassembled WGS sequence"/>
</dbReference>
<protein>
    <submittedName>
        <fullName evidence="2">Uncharacterized protein</fullName>
    </submittedName>
</protein>
<evidence type="ECO:0000313" key="3">
    <source>
        <dbReference type="Proteomes" id="UP001168528"/>
    </source>
</evidence>
<gene>
    <name evidence="2" type="ORF">Q0590_25150</name>
</gene>
<keyword evidence="1" id="KW-0812">Transmembrane</keyword>
<keyword evidence="1" id="KW-0472">Membrane</keyword>
<dbReference type="RefSeq" id="WP_302040393.1">
    <property type="nucleotide sequence ID" value="NZ_JAUKPO010000020.1"/>
</dbReference>
<evidence type="ECO:0000256" key="1">
    <source>
        <dbReference type="SAM" id="Phobius"/>
    </source>
</evidence>
<accession>A0ABT8RE19</accession>
<feature type="transmembrane region" description="Helical" evidence="1">
    <location>
        <begin position="113"/>
        <end position="130"/>
    </location>
</feature>
<sequence>MEIQGAKGFAAVKYDVTMMGQYILENLAGVDKMQKMSNAEKAAFVKENYPKVMGFFKVHDLQPTLMNLRMNLPSIQSFDLSKVAPVGSVVDPKEKAVSFAGPEEKPVIEKTELMTVCCLLAFMLLLFFILD</sequence>
<keyword evidence="3" id="KW-1185">Reference proteome</keyword>
<organism evidence="2 3">
    <name type="scientific">Rhodocytophaga aerolata</name>
    <dbReference type="NCBI Taxonomy" id="455078"/>
    <lineage>
        <taxon>Bacteria</taxon>
        <taxon>Pseudomonadati</taxon>
        <taxon>Bacteroidota</taxon>
        <taxon>Cytophagia</taxon>
        <taxon>Cytophagales</taxon>
        <taxon>Rhodocytophagaceae</taxon>
        <taxon>Rhodocytophaga</taxon>
    </lineage>
</organism>
<proteinExistence type="predicted"/>
<evidence type="ECO:0000313" key="2">
    <source>
        <dbReference type="EMBL" id="MDO1449589.1"/>
    </source>
</evidence>